<keyword evidence="2" id="KW-1185">Reference proteome</keyword>
<dbReference type="OrthoDB" id="3676657at2"/>
<reference evidence="1 2" key="1">
    <citation type="submission" date="2019-10" db="EMBL/GenBank/DDBJ databases">
        <title>Whole genome shotgun sequence of Acrocarpospora pleiomorpha NBRC 16267.</title>
        <authorList>
            <person name="Ichikawa N."/>
            <person name="Kimura A."/>
            <person name="Kitahashi Y."/>
            <person name="Komaki H."/>
            <person name="Oguchi A."/>
        </authorList>
    </citation>
    <scope>NUCLEOTIDE SEQUENCE [LARGE SCALE GENOMIC DNA]</scope>
    <source>
        <strain evidence="1 2">NBRC 16267</strain>
    </source>
</reference>
<dbReference type="AlphaFoldDB" id="A0A5M3XMN3"/>
<gene>
    <name evidence="1" type="ORF">Aple_042850</name>
</gene>
<dbReference type="Pfam" id="PF13289">
    <property type="entry name" value="SIR2_2"/>
    <property type="match status" value="1"/>
</dbReference>
<accession>A0A5M3XMN3</accession>
<organism evidence="1 2">
    <name type="scientific">Acrocarpospora pleiomorpha</name>
    <dbReference type="NCBI Taxonomy" id="90975"/>
    <lineage>
        <taxon>Bacteria</taxon>
        <taxon>Bacillati</taxon>
        <taxon>Actinomycetota</taxon>
        <taxon>Actinomycetes</taxon>
        <taxon>Streptosporangiales</taxon>
        <taxon>Streptosporangiaceae</taxon>
        <taxon>Acrocarpospora</taxon>
    </lineage>
</organism>
<evidence type="ECO:0000313" key="1">
    <source>
        <dbReference type="EMBL" id="GES21389.1"/>
    </source>
</evidence>
<dbReference type="RefSeq" id="WP_155346386.1">
    <property type="nucleotide sequence ID" value="NZ_BAAAHM010000019.1"/>
</dbReference>
<evidence type="ECO:0000313" key="2">
    <source>
        <dbReference type="Proteomes" id="UP000377595"/>
    </source>
</evidence>
<dbReference type="Proteomes" id="UP000377595">
    <property type="component" value="Unassembled WGS sequence"/>
</dbReference>
<comment type="caution">
    <text evidence="1">The sequence shown here is derived from an EMBL/GenBank/DDBJ whole genome shotgun (WGS) entry which is preliminary data.</text>
</comment>
<proteinExistence type="predicted"/>
<protein>
    <submittedName>
        <fullName evidence="1">Uncharacterized protein</fullName>
    </submittedName>
</protein>
<dbReference type="EMBL" id="BLAF01000023">
    <property type="protein sequence ID" value="GES21389.1"/>
    <property type="molecule type" value="Genomic_DNA"/>
</dbReference>
<name>A0A5M3XMN3_9ACTN</name>
<sequence>MTEADWERLLFQLKKGASTPFLGAGACAGSLPSGGELSERLATRWGYPFDDKANLTKVTQYGAMKFGESMHVKEQICEELADTGRVPDFTDLREPHGLLAGFPLPVYLTTNYDDFVYQALKASGKDPNVALCPWHAGLVYDEDLFRHKSGWNPEAHAPLIYHLHGRIQDPGSIVITEDDYLEFVFNLAYDRAAETPIMLPSAVLRALTVRSLLFVGYSLQDWTFRFLFNSLLRAVPGINRRRHVSVQLAPNVDSTAVGELQNQVERYYAGWQVSIFWGTAAQFCEKLRERMGTVT</sequence>